<dbReference type="Proteomes" id="UP000244336">
    <property type="component" value="Chromosome 3"/>
</dbReference>
<dbReference type="Gramene" id="PUZ66612">
    <property type="protein sequence ID" value="PUZ66612"/>
    <property type="gene ID" value="GQ55_3G332700"/>
</dbReference>
<dbReference type="InterPro" id="IPR024752">
    <property type="entry name" value="Myb/SANT-like_dom"/>
</dbReference>
<evidence type="ECO:0000259" key="1">
    <source>
        <dbReference type="Pfam" id="PF12776"/>
    </source>
</evidence>
<proteinExistence type="predicted"/>
<dbReference type="EMBL" id="CM009751">
    <property type="protein sequence ID" value="PUZ66612.1"/>
    <property type="molecule type" value="Genomic_DNA"/>
</dbReference>
<dbReference type="AlphaFoldDB" id="A0A2T7EFL7"/>
<dbReference type="OrthoDB" id="683049at2759"/>
<sequence>MMLEIDWNAENTRIVCKLFAEQIEKGNQPSTYMNALGYAEVEKGFKDRTGLEINKGQLHFKKKKRVN</sequence>
<evidence type="ECO:0000313" key="2">
    <source>
        <dbReference type="EMBL" id="PUZ66612.1"/>
    </source>
</evidence>
<keyword evidence="3" id="KW-1185">Reference proteome</keyword>
<gene>
    <name evidence="2" type="ORF">GQ55_3G332700</name>
</gene>
<dbReference type="PANTHER" id="PTHR47851">
    <property type="entry name" value="OS06G0588700 PROTEIN-RELATED"/>
    <property type="match status" value="1"/>
</dbReference>
<reference evidence="2 3" key="1">
    <citation type="submission" date="2018-04" db="EMBL/GenBank/DDBJ databases">
        <title>WGS assembly of Panicum hallii var. hallii HAL2.</title>
        <authorList>
            <person name="Lovell J."/>
            <person name="Jenkins J."/>
            <person name="Lowry D."/>
            <person name="Mamidi S."/>
            <person name="Sreedasyam A."/>
            <person name="Weng X."/>
            <person name="Barry K."/>
            <person name="Bonette J."/>
            <person name="Campitelli B."/>
            <person name="Daum C."/>
            <person name="Gordon S."/>
            <person name="Gould B."/>
            <person name="Lipzen A."/>
            <person name="MacQueen A."/>
            <person name="Palacio-Mejia J."/>
            <person name="Plott C."/>
            <person name="Shakirov E."/>
            <person name="Shu S."/>
            <person name="Yoshinaga Y."/>
            <person name="Zane M."/>
            <person name="Rokhsar D."/>
            <person name="Grimwood J."/>
            <person name="Schmutz J."/>
            <person name="Juenger T."/>
        </authorList>
    </citation>
    <scope>NUCLEOTIDE SEQUENCE [LARGE SCALE GENOMIC DNA]</scope>
    <source>
        <strain evidence="3">cv. HAL2</strain>
    </source>
</reference>
<name>A0A2T7EFL7_9POAL</name>
<feature type="domain" description="Myb/SANT-like" evidence="1">
    <location>
        <begin position="7"/>
        <end position="62"/>
    </location>
</feature>
<organism evidence="2 3">
    <name type="scientific">Panicum hallii var. hallii</name>
    <dbReference type="NCBI Taxonomy" id="1504633"/>
    <lineage>
        <taxon>Eukaryota</taxon>
        <taxon>Viridiplantae</taxon>
        <taxon>Streptophyta</taxon>
        <taxon>Embryophyta</taxon>
        <taxon>Tracheophyta</taxon>
        <taxon>Spermatophyta</taxon>
        <taxon>Magnoliopsida</taxon>
        <taxon>Liliopsida</taxon>
        <taxon>Poales</taxon>
        <taxon>Poaceae</taxon>
        <taxon>PACMAD clade</taxon>
        <taxon>Panicoideae</taxon>
        <taxon>Panicodae</taxon>
        <taxon>Paniceae</taxon>
        <taxon>Panicinae</taxon>
        <taxon>Panicum</taxon>
        <taxon>Panicum sect. Panicum</taxon>
    </lineage>
</organism>
<evidence type="ECO:0000313" key="3">
    <source>
        <dbReference type="Proteomes" id="UP000244336"/>
    </source>
</evidence>
<protein>
    <recommendedName>
        <fullName evidence="1">Myb/SANT-like domain-containing protein</fullName>
    </recommendedName>
</protein>
<dbReference type="Pfam" id="PF12776">
    <property type="entry name" value="Myb_DNA-bind_3"/>
    <property type="match status" value="1"/>
</dbReference>
<accession>A0A2T7EFL7</accession>
<dbReference type="PANTHER" id="PTHR47851:SF5">
    <property type="entry name" value="MYB_SANT-LIKE DOMAIN-CONTAINING PROTEIN"/>
    <property type="match status" value="1"/>
</dbReference>